<keyword evidence="7" id="KW-1185">Reference proteome</keyword>
<dbReference type="Pfam" id="PF01909">
    <property type="entry name" value="NTP_transf_2"/>
    <property type="match status" value="1"/>
</dbReference>
<evidence type="ECO:0000259" key="5">
    <source>
        <dbReference type="Pfam" id="PF13427"/>
    </source>
</evidence>
<feature type="domain" description="Polymerase nucleotidyl transferase" evidence="4">
    <location>
        <begin position="21"/>
        <end position="50"/>
    </location>
</feature>
<proteinExistence type="predicted"/>
<dbReference type="PIRSF" id="PIRSF000819">
    <property type="entry name" value="Streptomycin_3-adenylyltransf"/>
    <property type="match status" value="1"/>
</dbReference>
<dbReference type="SUPFAM" id="SSF81301">
    <property type="entry name" value="Nucleotidyltransferase"/>
    <property type="match status" value="1"/>
</dbReference>
<dbReference type="RefSeq" id="WP_377187753.1">
    <property type="nucleotide sequence ID" value="NZ_JBHUOG010000002.1"/>
</dbReference>
<dbReference type="CDD" id="cd05403">
    <property type="entry name" value="NT_KNTase_like"/>
    <property type="match status" value="1"/>
</dbReference>
<comment type="caution">
    <text evidence="6">The sequence shown here is derived from an EMBL/GenBank/DDBJ whole genome shotgun (WGS) entry which is preliminary data.</text>
</comment>
<dbReference type="Pfam" id="PF13427">
    <property type="entry name" value="AadA_C"/>
    <property type="match status" value="1"/>
</dbReference>
<gene>
    <name evidence="6" type="ORF">ACFS27_22450</name>
</gene>
<dbReference type="GO" id="GO:0016779">
    <property type="term" value="F:nucleotidyltransferase activity"/>
    <property type="evidence" value="ECO:0007669"/>
    <property type="project" value="UniProtKB-KW"/>
</dbReference>
<dbReference type="InterPro" id="IPR024172">
    <property type="entry name" value="AadA/Aad9"/>
</dbReference>
<accession>A0ABW5VZB4</accession>
<feature type="domain" description="Adenylyltransferase AadA C-terminal" evidence="5">
    <location>
        <begin position="140"/>
        <end position="239"/>
    </location>
</feature>
<dbReference type="InterPro" id="IPR025184">
    <property type="entry name" value="AadA_C"/>
</dbReference>
<dbReference type="InterPro" id="IPR043519">
    <property type="entry name" value="NT_sf"/>
</dbReference>
<evidence type="ECO:0000256" key="3">
    <source>
        <dbReference type="ARBA" id="ARBA00047831"/>
    </source>
</evidence>
<keyword evidence="1" id="KW-0808">Transferase</keyword>
<keyword evidence="6" id="KW-0548">Nucleotidyltransferase</keyword>
<evidence type="ECO:0000313" key="7">
    <source>
        <dbReference type="Proteomes" id="UP001597479"/>
    </source>
</evidence>
<keyword evidence="2" id="KW-0046">Antibiotic resistance</keyword>
<protein>
    <submittedName>
        <fullName evidence="6">Aminoglycoside adenylyltransferase family protein</fullName>
    </submittedName>
</protein>
<sequence>MNQVQEIARLVDDALGAEAIGTYLHGSSLTGGLKPASDVDVLVCSRRTLTVQERHALVRALLAISGSRNAARPVELAVVVQDDVRPWRYPPTCDFMYGEWLRPDHEAGHVPRREPMPDLAVLITQVLAGDRPLAGPAPAQVLDPVPHADVVRASLAGLPGLLDELTDDARNVVLTLARVWATLATGRILSKDAAAEWALPHLPPEHRAVLEHARGLYLGATYAEEAWSSALLARVRPYADRVSGEIERLARARQ</sequence>
<comment type="catalytic activity">
    <reaction evidence="3">
        <text>spectinomycin + ATP = 9-O-adenylylspectinomycin + diphosphate</text>
        <dbReference type="Rhea" id="RHEA:63228"/>
        <dbReference type="ChEBI" id="CHEBI:30616"/>
        <dbReference type="ChEBI" id="CHEBI:33019"/>
        <dbReference type="ChEBI" id="CHEBI:146260"/>
        <dbReference type="ChEBI" id="CHEBI:146261"/>
    </reaction>
</comment>
<evidence type="ECO:0000313" key="6">
    <source>
        <dbReference type="EMBL" id="MFD2796341.1"/>
    </source>
</evidence>
<dbReference type="Proteomes" id="UP001597479">
    <property type="component" value="Unassembled WGS sequence"/>
</dbReference>
<reference evidence="7" key="1">
    <citation type="journal article" date="2019" name="Int. J. Syst. Evol. Microbiol.">
        <title>The Global Catalogue of Microorganisms (GCM) 10K type strain sequencing project: providing services to taxonomists for standard genome sequencing and annotation.</title>
        <authorList>
            <consortium name="The Broad Institute Genomics Platform"/>
            <consortium name="The Broad Institute Genome Sequencing Center for Infectious Disease"/>
            <person name="Wu L."/>
            <person name="Ma J."/>
        </authorList>
    </citation>
    <scope>NUCLEOTIDE SEQUENCE [LARGE SCALE GENOMIC DNA]</scope>
    <source>
        <strain evidence="7">CCM 7044</strain>
    </source>
</reference>
<evidence type="ECO:0000256" key="2">
    <source>
        <dbReference type="ARBA" id="ARBA00023251"/>
    </source>
</evidence>
<dbReference type="NCBIfam" id="NF010309">
    <property type="entry name" value="PRK13746.1"/>
    <property type="match status" value="1"/>
</dbReference>
<organism evidence="6 7">
    <name type="scientific">Promicromonospora vindobonensis</name>
    <dbReference type="NCBI Taxonomy" id="195748"/>
    <lineage>
        <taxon>Bacteria</taxon>
        <taxon>Bacillati</taxon>
        <taxon>Actinomycetota</taxon>
        <taxon>Actinomycetes</taxon>
        <taxon>Micrococcales</taxon>
        <taxon>Promicromonosporaceae</taxon>
        <taxon>Promicromonospora</taxon>
    </lineage>
</organism>
<name>A0ABW5VZB4_9MICO</name>
<dbReference type="Gene3D" id="3.30.460.10">
    <property type="entry name" value="Beta Polymerase, domain 2"/>
    <property type="match status" value="1"/>
</dbReference>
<dbReference type="InterPro" id="IPR002934">
    <property type="entry name" value="Polymerase_NTP_transf_dom"/>
</dbReference>
<evidence type="ECO:0000259" key="4">
    <source>
        <dbReference type="Pfam" id="PF01909"/>
    </source>
</evidence>
<evidence type="ECO:0000256" key="1">
    <source>
        <dbReference type="ARBA" id="ARBA00022679"/>
    </source>
</evidence>
<dbReference type="EMBL" id="JBHUOG010000002">
    <property type="protein sequence ID" value="MFD2796341.1"/>
    <property type="molecule type" value="Genomic_DNA"/>
</dbReference>